<dbReference type="GO" id="GO:0140664">
    <property type="term" value="F:ATP-dependent DNA damage sensor activity"/>
    <property type="evidence" value="ECO:0007669"/>
    <property type="project" value="InterPro"/>
</dbReference>
<dbReference type="Gene3D" id="3.30.230.10">
    <property type="match status" value="1"/>
</dbReference>
<reference evidence="15 16" key="1">
    <citation type="submission" date="2019-05" db="EMBL/GenBank/DDBJ databases">
        <title>Genome sequence of Cellulomonas hominis strain CS1.</title>
        <authorList>
            <person name="Belmont J."/>
            <person name="Maclea K.S."/>
        </authorList>
    </citation>
    <scope>NUCLEOTIDE SEQUENCE [LARGE SCALE GENOMIC DNA]</scope>
    <source>
        <strain evidence="15 16">CS1</strain>
    </source>
</reference>
<comment type="caution">
    <text evidence="15">The sequence shown here is derived from an EMBL/GenBank/DDBJ whole genome shotgun (WGS) entry which is preliminary data.</text>
</comment>
<feature type="binding site" evidence="11">
    <location>
        <begin position="171"/>
        <end position="178"/>
    </location>
    <ligand>
        <name>ATP</name>
        <dbReference type="ChEBI" id="CHEBI:30616"/>
    </ligand>
</feature>
<dbReference type="Gene3D" id="3.40.50.300">
    <property type="entry name" value="P-loop containing nucleotide triphosphate hydrolases"/>
    <property type="match status" value="1"/>
</dbReference>
<keyword evidence="6 13" id="KW-0862">Zinc</keyword>
<dbReference type="PANTHER" id="PTHR32472:SF10">
    <property type="entry name" value="DNA REPAIR PROTEIN RADA-LIKE PROTEIN"/>
    <property type="match status" value="1"/>
</dbReference>
<sequence length="541" mass="55705">MRSRPSRSSVPGATAASVCRSRSSGGVVVGTARSYGPPVTHRVRCAPRGRCDAVTVRARPVSVAPVSVTAVSTTTSSRTARPAFRCTECGWTTSKWVGRCGECQTWGSVSEDTGPGGAAPRTAVMVPLRGAARPIAEIDVEAARALPTGVGELDRVLGGGLVPGAVVLLAGEPGVGKSTLLLDVASRAATGGRTVLYVTGEESAGQVRLRAERIGALADTLLLTAETDLGTILGHLAQTEPDLLVLDSVQTVASSAVEGSPGGVAQVREVAAALISAAKERALPVLLVGHVTKDGSVAGPRTLEHLVDVVCQFEGDRHSRLRLLRATKNRFGPTDEVGCFDLTETGIVGLADPSGLFVSHERHHVPGTCVTVTLEGRRPLATEVQALVAPSMLSNPRRTTSGVDGSRLAMVLAVLQRRAGLKVGDQDVYVSTVGGARVVEPAADLALALATVSSRENVALPPRLVAIGEVGLAGEIRPVTGTARRLAEAARLGFTHAVVPAGSLEKGQAPEGMRVAQAADLGEAVRLTRADAVRVAARPEG</sequence>
<dbReference type="Pfam" id="PF13541">
    <property type="entry name" value="ChlI"/>
    <property type="match status" value="1"/>
</dbReference>
<dbReference type="InterPro" id="IPR004504">
    <property type="entry name" value="DNA_repair_RadA"/>
</dbReference>
<dbReference type="CDD" id="cd01121">
    <property type="entry name" value="RadA_SMS_N"/>
    <property type="match status" value="1"/>
</dbReference>
<organism evidence="15 16">
    <name type="scientific">Cellulomonas hominis</name>
    <dbReference type="NCBI Taxonomy" id="156981"/>
    <lineage>
        <taxon>Bacteria</taxon>
        <taxon>Bacillati</taxon>
        <taxon>Actinomycetota</taxon>
        <taxon>Actinomycetes</taxon>
        <taxon>Micrococcales</taxon>
        <taxon>Cellulomonadaceae</taxon>
        <taxon>Cellulomonas</taxon>
    </lineage>
</organism>
<evidence type="ECO:0000256" key="11">
    <source>
        <dbReference type="HAMAP-Rule" id="MF_01498"/>
    </source>
</evidence>
<evidence type="ECO:0000256" key="4">
    <source>
        <dbReference type="ARBA" id="ARBA00022771"/>
    </source>
</evidence>
<evidence type="ECO:0000313" key="16">
    <source>
        <dbReference type="Proteomes" id="UP000308121"/>
    </source>
</evidence>
<name>A0A7Z8JWR5_9CELL</name>
<keyword evidence="7 11" id="KW-0067">ATP-binding</keyword>
<keyword evidence="3 11" id="KW-0227">DNA damage</keyword>
<gene>
    <name evidence="11 15" type="primary">radA</name>
    <name evidence="15" type="ORF">FA014_16320</name>
</gene>
<dbReference type="Pfam" id="PF13481">
    <property type="entry name" value="AAA_25"/>
    <property type="match status" value="1"/>
</dbReference>
<protein>
    <recommendedName>
        <fullName evidence="11 12">DNA repair protein RadA</fullName>
    </recommendedName>
</protein>
<dbReference type="HAMAP" id="MF_01498">
    <property type="entry name" value="RadA_bact"/>
    <property type="match status" value="1"/>
</dbReference>
<proteinExistence type="inferred from homology"/>
<feature type="region of interest" description="Lon-protease-like" evidence="11">
    <location>
        <begin position="427"/>
        <end position="541"/>
    </location>
</feature>
<comment type="function">
    <text evidence="11">Plays a role in repairing double-strand DNA breaks, probably involving stabilizing or processing branched DNA or blocked replication forks.</text>
</comment>
<dbReference type="SMART" id="SM00382">
    <property type="entry name" value="AAA"/>
    <property type="match status" value="1"/>
</dbReference>
<comment type="function">
    <text evidence="13">DNA-dependent ATPase involved in processing of recombination intermediates, plays a role in repairing DNA breaks. Stimulates the branch migration of RecA-mediated strand transfer reactions, allowing the 3' invading strand to extend heteroduplex DNA faster. Binds ssDNA in the presence of ADP but not other nucleotides, has ATPase activity that is stimulated by ssDNA and various branched DNA structures, but inhibited by SSB. Does not have RecA's homology-searching function.</text>
</comment>
<keyword evidence="2 11" id="KW-0547">Nucleotide-binding</keyword>
<keyword evidence="9 11" id="KW-0238">DNA-binding</keyword>
<dbReference type="Proteomes" id="UP000308121">
    <property type="component" value="Unassembled WGS sequence"/>
</dbReference>
<evidence type="ECO:0000256" key="12">
    <source>
        <dbReference type="NCBIfam" id="TIGR00416"/>
    </source>
</evidence>
<evidence type="ECO:0000256" key="10">
    <source>
        <dbReference type="ARBA" id="ARBA00023204"/>
    </source>
</evidence>
<evidence type="ECO:0000256" key="1">
    <source>
        <dbReference type="ARBA" id="ARBA00022723"/>
    </source>
</evidence>
<evidence type="ECO:0000256" key="7">
    <source>
        <dbReference type="ARBA" id="ARBA00022840"/>
    </source>
</evidence>
<dbReference type="NCBIfam" id="TIGR00416">
    <property type="entry name" value="sms"/>
    <property type="match status" value="1"/>
</dbReference>
<dbReference type="InterPro" id="IPR020588">
    <property type="entry name" value="RecA_ATP-bd"/>
</dbReference>
<dbReference type="SUPFAM" id="SSF52540">
    <property type="entry name" value="P-loop containing nucleoside triphosphate hydrolases"/>
    <property type="match status" value="1"/>
</dbReference>
<keyword evidence="4 13" id="KW-0863">Zinc-finger</keyword>
<dbReference type="PROSITE" id="PS50162">
    <property type="entry name" value="RECA_2"/>
    <property type="match status" value="1"/>
</dbReference>
<evidence type="ECO:0000313" key="15">
    <source>
        <dbReference type="EMBL" id="TKR22462.1"/>
    </source>
</evidence>
<dbReference type="PANTHER" id="PTHR32472">
    <property type="entry name" value="DNA REPAIR PROTEIN RADA"/>
    <property type="match status" value="1"/>
</dbReference>
<keyword evidence="5" id="KW-0378">Hydrolase</keyword>
<keyword evidence="1 11" id="KW-0479">Metal-binding</keyword>
<evidence type="ECO:0000256" key="13">
    <source>
        <dbReference type="RuleBase" id="RU003555"/>
    </source>
</evidence>
<feature type="short sequence motif" description="RadA KNRFG motif" evidence="11">
    <location>
        <begin position="328"/>
        <end position="332"/>
    </location>
</feature>
<keyword evidence="8 11" id="KW-0346">Stress response</keyword>
<evidence type="ECO:0000256" key="9">
    <source>
        <dbReference type="ARBA" id="ARBA00023125"/>
    </source>
</evidence>
<dbReference type="EMBL" id="SZYE01000182">
    <property type="protein sequence ID" value="TKR22462.1"/>
    <property type="molecule type" value="Genomic_DNA"/>
</dbReference>
<dbReference type="OrthoDB" id="9803906at2"/>
<accession>A0A7Z8JWR5</accession>
<comment type="similarity">
    <text evidence="11 13">Belongs to the RecA family. RadA subfamily.</text>
</comment>
<dbReference type="GO" id="GO:0008270">
    <property type="term" value="F:zinc ion binding"/>
    <property type="evidence" value="ECO:0007669"/>
    <property type="project" value="UniProtKB-KW"/>
</dbReference>
<dbReference type="GO" id="GO:0005829">
    <property type="term" value="C:cytosol"/>
    <property type="evidence" value="ECO:0007669"/>
    <property type="project" value="TreeGrafter"/>
</dbReference>
<dbReference type="InterPro" id="IPR020568">
    <property type="entry name" value="Ribosomal_Su5_D2-typ_SF"/>
</dbReference>
<evidence type="ECO:0000256" key="3">
    <source>
        <dbReference type="ARBA" id="ARBA00022763"/>
    </source>
</evidence>
<dbReference type="InterPro" id="IPR027417">
    <property type="entry name" value="P-loop_NTPase"/>
</dbReference>
<comment type="domain">
    <text evidence="11">The middle region has homology to RecA with ATPase motifs including the RadA KNRFG motif, while the C-terminus is homologous to Lon protease.</text>
</comment>
<evidence type="ECO:0000256" key="2">
    <source>
        <dbReference type="ARBA" id="ARBA00022741"/>
    </source>
</evidence>
<dbReference type="InterPro" id="IPR014721">
    <property type="entry name" value="Ribsml_uS5_D2-typ_fold_subgr"/>
</dbReference>
<dbReference type="Pfam" id="PF18073">
    <property type="entry name" value="Zn_ribbon_LapB"/>
    <property type="match status" value="1"/>
</dbReference>
<dbReference type="GO" id="GO:0016787">
    <property type="term" value="F:hydrolase activity"/>
    <property type="evidence" value="ECO:0007669"/>
    <property type="project" value="UniProtKB-KW"/>
</dbReference>
<evidence type="ECO:0000256" key="8">
    <source>
        <dbReference type="ARBA" id="ARBA00023016"/>
    </source>
</evidence>
<keyword evidence="10 11" id="KW-0234">DNA repair</keyword>
<evidence type="ECO:0000256" key="5">
    <source>
        <dbReference type="ARBA" id="ARBA00022801"/>
    </source>
</evidence>
<evidence type="ECO:0000259" key="14">
    <source>
        <dbReference type="PROSITE" id="PS50162"/>
    </source>
</evidence>
<dbReference type="SUPFAM" id="SSF54211">
    <property type="entry name" value="Ribosomal protein S5 domain 2-like"/>
    <property type="match status" value="1"/>
</dbReference>
<dbReference type="FunFam" id="3.40.50.300:FF:000050">
    <property type="entry name" value="DNA repair protein RadA"/>
    <property type="match status" value="1"/>
</dbReference>
<dbReference type="GO" id="GO:0005524">
    <property type="term" value="F:ATP binding"/>
    <property type="evidence" value="ECO:0007669"/>
    <property type="project" value="UniProtKB-UniRule"/>
</dbReference>
<evidence type="ECO:0000256" key="6">
    <source>
        <dbReference type="ARBA" id="ARBA00022833"/>
    </source>
</evidence>
<dbReference type="PRINTS" id="PR01874">
    <property type="entry name" value="DNAREPAIRADA"/>
</dbReference>
<dbReference type="InterPro" id="IPR003593">
    <property type="entry name" value="AAA+_ATPase"/>
</dbReference>
<dbReference type="InterPro" id="IPR041166">
    <property type="entry name" value="Rubredoxin_2"/>
</dbReference>
<dbReference type="GO" id="GO:0003684">
    <property type="term" value="F:damaged DNA binding"/>
    <property type="evidence" value="ECO:0007669"/>
    <property type="project" value="InterPro"/>
</dbReference>
<feature type="domain" description="RecA family profile 1" evidence="14">
    <location>
        <begin position="142"/>
        <end position="291"/>
    </location>
</feature>
<dbReference type="AlphaFoldDB" id="A0A7Z8JWR5"/>
<dbReference type="GO" id="GO:0000725">
    <property type="term" value="P:recombinational repair"/>
    <property type="evidence" value="ECO:0007669"/>
    <property type="project" value="UniProtKB-UniRule"/>
</dbReference>